<gene>
    <name evidence="1" type="ORF">JKJ07_46470</name>
</gene>
<accession>A0ABS1W4T1</accession>
<comment type="caution">
    <text evidence="1">The sequence shown here is derived from an EMBL/GenBank/DDBJ whole genome shotgun (WGS) entry which is preliminary data.</text>
</comment>
<dbReference type="SUPFAM" id="SSF69304">
    <property type="entry name" value="Tricorn protease N-terminal domain"/>
    <property type="match status" value="1"/>
</dbReference>
<proteinExistence type="predicted"/>
<evidence type="ECO:0000313" key="1">
    <source>
        <dbReference type="EMBL" id="MBL7261746.1"/>
    </source>
</evidence>
<organism evidence="1 2">
    <name type="scientific">Paractinoplanes lichenicola</name>
    <dbReference type="NCBI Taxonomy" id="2802976"/>
    <lineage>
        <taxon>Bacteria</taxon>
        <taxon>Bacillati</taxon>
        <taxon>Actinomycetota</taxon>
        <taxon>Actinomycetes</taxon>
        <taxon>Micromonosporales</taxon>
        <taxon>Micromonosporaceae</taxon>
        <taxon>Paractinoplanes</taxon>
    </lineage>
</organism>
<keyword evidence="2" id="KW-1185">Reference proteome</keyword>
<dbReference type="EMBL" id="JAENHO010000022">
    <property type="protein sequence ID" value="MBL7261746.1"/>
    <property type="molecule type" value="Genomic_DNA"/>
</dbReference>
<reference evidence="1 2" key="1">
    <citation type="submission" date="2021-01" db="EMBL/GenBank/DDBJ databases">
        <title>Actinoplanes sp. nov. LDG1-01 isolated from lichen.</title>
        <authorList>
            <person name="Saeng-In P."/>
            <person name="Phongsopitanun W."/>
            <person name="Kanchanasin P."/>
            <person name="Yuki M."/>
            <person name="Kudo T."/>
            <person name="Ohkuma M."/>
            <person name="Tanasupawat S."/>
        </authorList>
    </citation>
    <scope>NUCLEOTIDE SEQUENCE [LARGE SCALE GENOMIC DNA]</scope>
    <source>
        <strain evidence="1 2">LDG1-01</strain>
    </source>
</reference>
<dbReference type="Proteomes" id="UP000598996">
    <property type="component" value="Unassembled WGS sequence"/>
</dbReference>
<name>A0ABS1W4T1_9ACTN</name>
<sequence length="371" mass="39203">MEQPAPSKARGRGRGRWTTAVALAVALAAGTALLVGNPRDDKPPVVPTRTGVQAAWPEAKRADMPAGLADGPLFSPTMFLDATTAIGTAPTPAGSEQRLLIRTGKQVRELRRLTLTGNPQFEAFTASDGQVFWVESMTGSKTSLWAAAVSGGPARMLLADMGHAVFFGNQYDLVVADGQVHWTAAPSDADKQTEVRSVPIGGGKATVRVEPGQWSMSAWPWLVDDGSTSGEPRLRNLATRRDTPIAGGGAMDLLTCGPVWCRSMVMGEETLARIDLLRPDGSDRRKIAGGAAQAAITDVAVLDRFEILAEPGPDTDVTGAAALVVYDIATGRTVDVAANADGAFSRGGMLWWSTTTGDEEITWHTLDLRTV</sequence>
<protein>
    <submittedName>
        <fullName evidence="1">Uncharacterized protein</fullName>
    </submittedName>
</protein>
<evidence type="ECO:0000313" key="2">
    <source>
        <dbReference type="Proteomes" id="UP000598996"/>
    </source>
</evidence>